<dbReference type="SUPFAM" id="SSF57667">
    <property type="entry name" value="beta-beta-alpha zinc fingers"/>
    <property type="match status" value="1"/>
</dbReference>
<dbReference type="InterPro" id="IPR007219">
    <property type="entry name" value="XnlR_reg_dom"/>
</dbReference>
<keyword evidence="3" id="KW-0677">Repeat</keyword>
<dbReference type="GO" id="GO:0000785">
    <property type="term" value="C:chromatin"/>
    <property type="evidence" value="ECO:0007669"/>
    <property type="project" value="TreeGrafter"/>
</dbReference>
<reference evidence="10" key="1">
    <citation type="journal article" date="2018" name="Proc. Natl. Acad. Sci. U.S.A.">
        <title>Linking secondary metabolites to gene clusters through genome sequencing of six diverse Aspergillus species.</title>
        <authorList>
            <person name="Kaerboelling I."/>
            <person name="Vesth T.C."/>
            <person name="Frisvad J.C."/>
            <person name="Nybo J.L."/>
            <person name="Theobald S."/>
            <person name="Kuo A."/>
            <person name="Bowyer P."/>
            <person name="Matsuda Y."/>
            <person name="Mondo S."/>
            <person name="Lyhne E.K."/>
            <person name="Kogle M.E."/>
            <person name="Clum A."/>
            <person name="Lipzen A."/>
            <person name="Salamov A."/>
            <person name="Ngan C.Y."/>
            <person name="Daum C."/>
            <person name="Chiniquy J."/>
            <person name="Barry K."/>
            <person name="LaButti K."/>
            <person name="Haridas S."/>
            <person name="Simmons B.A."/>
            <person name="Magnuson J.K."/>
            <person name="Mortensen U.H."/>
            <person name="Larsen T.O."/>
            <person name="Grigoriev I.V."/>
            <person name="Baker S.E."/>
            <person name="Andersen M.R."/>
        </authorList>
    </citation>
    <scope>NUCLEOTIDE SEQUENCE [LARGE SCALE GENOMIC DNA]</scope>
    <source>
        <strain evidence="10">IBT 16806</strain>
    </source>
</reference>
<evidence type="ECO:0000256" key="3">
    <source>
        <dbReference type="ARBA" id="ARBA00022737"/>
    </source>
</evidence>
<dbReference type="InterPro" id="IPR036236">
    <property type="entry name" value="Znf_C2H2_sf"/>
</dbReference>
<dbReference type="RefSeq" id="XP_024682079.1">
    <property type="nucleotide sequence ID" value="XM_024827808.1"/>
</dbReference>
<dbReference type="PROSITE" id="PS00028">
    <property type="entry name" value="ZINC_FINGER_C2H2_1"/>
    <property type="match status" value="2"/>
</dbReference>
<sequence>MEGFDTEVEFLQGLPGPFAYYAFRCQFPGCNARYQRKEHLNRHERAKHTKQQVFICSSCGREYQRRDTLRRHIRKQHKITEPLNRARQACECVRRNVQCSFRKHASISEAHRIRSSTPPSPILNHRKSQIYYGEKKKKKWIDRYFELFHPRWPLIHRGSFDVRQETPLLLQSVMAMGMWTSGEKSAQAAAVELHDILDFAIRDQRQKWDASEVEGACSACFWPIATYQAILLHVIFSVIVKADGVVNLDLKASISAADLALLKSLVSSCRKLGMFSYPNMLARYCEADLPSFVWVSIEEVKRFGIALYKFCAKISSSSTEDSPLLHASELQFPLPSNDPLWNSFGRDEWEVNAKGENTISLQDDFQAQWISNYADVLDFLGL</sequence>
<dbReference type="Proteomes" id="UP000234474">
    <property type="component" value="Unassembled WGS sequence"/>
</dbReference>
<evidence type="ECO:0000259" key="8">
    <source>
        <dbReference type="PROSITE" id="PS50157"/>
    </source>
</evidence>
<dbReference type="AlphaFoldDB" id="A0A2I1C788"/>
<name>A0A2I1C788_ASPN1</name>
<evidence type="ECO:0000256" key="4">
    <source>
        <dbReference type="ARBA" id="ARBA00022771"/>
    </source>
</evidence>
<evidence type="ECO:0000256" key="2">
    <source>
        <dbReference type="ARBA" id="ARBA00022723"/>
    </source>
</evidence>
<proteinExistence type="predicted"/>
<keyword evidence="4 7" id="KW-0863">Zinc-finger</keyword>
<dbReference type="PROSITE" id="PS50157">
    <property type="entry name" value="ZINC_FINGER_C2H2_2"/>
    <property type="match status" value="2"/>
</dbReference>
<dbReference type="OrthoDB" id="10261408at2759"/>
<dbReference type="OMA" id="GCNARYR"/>
<dbReference type="VEuPathDB" id="FungiDB:P174DRAFT_443353"/>
<dbReference type="GO" id="GO:0000978">
    <property type="term" value="F:RNA polymerase II cis-regulatory region sequence-specific DNA binding"/>
    <property type="evidence" value="ECO:0007669"/>
    <property type="project" value="InterPro"/>
</dbReference>
<keyword evidence="5" id="KW-0862">Zinc</keyword>
<dbReference type="GO" id="GO:0008270">
    <property type="term" value="F:zinc ion binding"/>
    <property type="evidence" value="ECO:0007669"/>
    <property type="project" value="UniProtKB-KW"/>
</dbReference>
<evidence type="ECO:0000313" key="10">
    <source>
        <dbReference type="Proteomes" id="UP000234474"/>
    </source>
</evidence>
<organism evidence="9 10">
    <name type="scientific">Aspergillus novofumigatus (strain IBT 16806)</name>
    <dbReference type="NCBI Taxonomy" id="1392255"/>
    <lineage>
        <taxon>Eukaryota</taxon>
        <taxon>Fungi</taxon>
        <taxon>Dikarya</taxon>
        <taxon>Ascomycota</taxon>
        <taxon>Pezizomycotina</taxon>
        <taxon>Eurotiomycetes</taxon>
        <taxon>Eurotiomycetidae</taxon>
        <taxon>Eurotiales</taxon>
        <taxon>Aspergillaceae</taxon>
        <taxon>Aspergillus</taxon>
        <taxon>Aspergillus subgen. Fumigati</taxon>
    </lineage>
</organism>
<dbReference type="GeneID" id="36535133"/>
<evidence type="ECO:0000256" key="1">
    <source>
        <dbReference type="ARBA" id="ARBA00004123"/>
    </source>
</evidence>
<dbReference type="SMART" id="SM00355">
    <property type="entry name" value="ZnF_C2H2"/>
    <property type="match status" value="2"/>
</dbReference>
<dbReference type="InterPro" id="IPR013087">
    <property type="entry name" value="Znf_C2H2_type"/>
</dbReference>
<keyword evidence="10" id="KW-1185">Reference proteome</keyword>
<dbReference type="Pfam" id="PF04082">
    <property type="entry name" value="Fungal_trans"/>
    <property type="match status" value="1"/>
</dbReference>
<dbReference type="GO" id="GO:0000981">
    <property type="term" value="F:DNA-binding transcription factor activity, RNA polymerase II-specific"/>
    <property type="evidence" value="ECO:0007669"/>
    <property type="project" value="InterPro"/>
</dbReference>
<evidence type="ECO:0000313" key="9">
    <source>
        <dbReference type="EMBL" id="PKX93484.1"/>
    </source>
</evidence>
<feature type="domain" description="C2H2-type" evidence="8">
    <location>
        <begin position="23"/>
        <end position="53"/>
    </location>
</feature>
<dbReference type="Pfam" id="PF00096">
    <property type="entry name" value="zf-C2H2"/>
    <property type="match status" value="1"/>
</dbReference>
<gene>
    <name evidence="9" type="ORF">P174DRAFT_443353</name>
</gene>
<feature type="domain" description="C2H2-type" evidence="8">
    <location>
        <begin position="54"/>
        <end position="82"/>
    </location>
</feature>
<dbReference type="GO" id="GO:0005634">
    <property type="term" value="C:nucleus"/>
    <property type="evidence" value="ECO:0007669"/>
    <property type="project" value="UniProtKB-SubCell"/>
</dbReference>
<accession>A0A2I1C788</accession>
<evidence type="ECO:0000256" key="6">
    <source>
        <dbReference type="ARBA" id="ARBA00023242"/>
    </source>
</evidence>
<protein>
    <submittedName>
        <fullName evidence="9">C2H2 type zinc finger domain protein</fullName>
    </submittedName>
</protein>
<dbReference type="PANTHER" id="PTHR40626:SF36">
    <property type="entry name" value="TRANSCRIPTION FACTOR WITH C2H2 AND ZN(2)-CYS(6) DNA BINDING DOMAIN (EUROFUNG)"/>
    <property type="match status" value="1"/>
</dbReference>
<keyword evidence="2" id="KW-0479">Metal-binding</keyword>
<comment type="subcellular location">
    <subcellularLocation>
        <location evidence="1">Nucleus</location>
    </subcellularLocation>
</comment>
<dbReference type="EMBL" id="MSZS01000005">
    <property type="protein sequence ID" value="PKX93484.1"/>
    <property type="molecule type" value="Genomic_DNA"/>
</dbReference>
<dbReference type="Gene3D" id="3.30.160.60">
    <property type="entry name" value="Classic Zinc Finger"/>
    <property type="match status" value="2"/>
</dbReference>
<evidence type="ECO:0000256" key="7">
    <source>
        <dbReference type="PROSITE-ProRule" id="PRU00042"/>
    </source>
</evidence>
<dbReference type="InterPro" id="IPR051059">
    <property type="entry name" value="VerF-like"/>
</dbReference>
<comment type="caution">
    <text evidence="9">The sequence shown here is derived from an EMBL/GenBank/DDBJ whole genome shotgun (WGS) entry which is preliminary data.</text>
</comment>
<keyword evidence="6" id="KW-0539">Nucleus</keyword>
<evidence type="ECO:0000256" key="5">
    <source>
        <dbReference type="ARBA" id="ARBA00022833"/>
    </source>
</evidence>
<dbReference type="PANTHER" id="PTHR40626">
    <property type="entry name" value="MIP31509P"/>
    <property type="match status" value="1"/>
</dbReference>
<dbReference type="STRING" id="1392255.A0A2I1C788"/>
<dbReference type="GO" id="GO:0006351">
    <property type="term" value="P:DNA-templated transcription"/>
    <property type="evidence" value="ECO:0007669"/>
    <property type="project" value="InterPro"/>
</dbReference>